<keyword evidence="3" id="KW-1185">Reference proteome</keyword>
<evidence type="ECO:0000256" key="1">
    <source>
        <dbReference type="SAM" id="Phobius"/>
    </source>
</evidence>
<evidence type="ECO:0000313" key="2">
    <source>
        <dbReference type="EMBL" id="QKW53628.1"/>
    </source>
</evidence>
<feature type="transmembrane region" description="Helical" evidence="1">
    <location>
        <begin position="134"/>
        <end position="157"/>
    </location>
</feature>
<gene>
    <name evidence="2" type="ORF">HUT08_33360</name>
</gene>
<feature type="transmembrane region" description="Helical" evidence="1">
    <location>
        <begin position="65"/>
        <end position="85"/>
    </location>
</feature>
<proteinExistence type="predicted"/>
<feature type="transmembrane region" description="Helical" evidence="1">
    <location>
        <begin position="105"/>
        <end position="122"/>
    </location>
</feature>
<reference evidence="2 3" key="1">
    <citation type="submission" date="2020-06" db="EMBL/GenBank/DDBJ databases">
        <title>Genome mining for natural products.</title>
        <authorList>
            <person name="Zhang B."/>
            <person name="Shi J."/>
            <person name="Ge H."/>
        </authorList>
    </citation>
    <scope>NUCLEOTIDE SEQUENCE [LARGE SCALE GENOMIC DNA]</scope>
    <source>
        <strain evidence="2 3">NA00687</strain>
    </source>
</reference>
<keyword evidence="1" id="KW-0472">Membrane</keyword>
<organism evidence="2 3">
    <name type="scientific">Streptomyces buecherae</name>
    <dbReference type="NCBI Taxonomy" id="2763006"/>
    <lineage>
        <taxon>Bacteria</taxon>
        <taxon>Bacillati</taxon>
        <taxon>Actinomycetota</taxon>
        <taxon>Actinomycetes</taxon>
        <taxon>Kitasatosporales</taxon>
        <taxon>Streptomycetaceae</taxon>
        <taxon>Streptomyces</taxon>
    </lineage>
</organism>
<keyword evidence="1" id="KW-0812">Transmembrane</keyword>
<dbReference type="EMBL" id="CP054929">
    <property type="protein sequence ID" value="QKW53628.1"/>
    <property type="molecule type" value="Genomic_DNA"/>
</dbReference>
<keyword evidence="1" id="KW-1133">Transmembrane helix</keyword>
<accession>A0A7H8NJN6</accession>
<evidence type="ECO:0000313" key="3">
    <source>
        <dbReference type="Proteomes" id="UP000509303"/>
    </source>
</evidence>
<dbReference type="RefSeq" id="WP_176165333.1">
    <property type="nucleotide sequence ID" value="NZ_CP054929.1"/>
</dbReference>
<protein>
    <submittedName>
        <fullName evidence="2">Uncharacterized protein</fullName>
    </submittedName>
</protein>
<sequence>MAVELAADEYLRALAGSGDADRLGRDDSTLLRCADVVSIKAFRVAPQHGGLAVDMEFLRYIGASFAWPLWLVVPLPAAVGVAASFVESWSYHAGSYFGVSAFRLGAWLGLLSVLPVTVLVCLPMSEVTLLRSCAAGASSGVAAGLIGTGVACLLAHYQGLGMAWRCYRREVVSYRPMWSFFRSFVTDRWDDRYLRDKHWRGRRSRE</sequence>
<dbReference type="Proteomes" id="UP000509303">
    <property type="component" value="Chromosome"/>
</dbReference>
<name>A0A7H8NJN6_9ACTN</name>
<dbReference type="AlphaFoldDB" id="A0A7H8NJN6"/>